<dbReference type="PANTHER" id="PTHR11139:SF9">
    <property type="entry name" value="SERINE_THREONINE-PROTEIN KINASE MTOR"/>
    <property type="match status" value="1"/>
</dbReference>
<dbReference type="InterPro" id="IPR050517">
    <property type="entry name" value="DDR_Repair_Kinase"/>
</dbReference>
<dbReference type="InterPro" id="IPR016024">
    <property type="entry name" value="ARM-type_fold"/>
</dbReference>
<feature type="region of interest" description="Disordered" evidence="6">
    <location>
        <begin position="695"/>
        <end position="727"/>
    </location>
</feature>
<dbReference type="GO" id="GO:0005634">
    <property type="term" value="C:nucleus"/>
    <property type="evidence" value="ECO:0007669"/>
    <property type="project" value="TreeGrafter"/>
</dbReference>
<feature type="domain" description="PI3K/PI4K catalytic" evidence="7">
    <location>
        <begin position="2235"/>
        <end position="2547"/>
    </location>
</feature>
<accession>A0A1J4JQ10</accession>
<feature type="region of interest" description="Disordered" evidence="6">
    <location>
        <begin position="162"/>
        <end position="182"/>
    </location>
</feature>
<dbReference type="VEuPathDB" id="TrichDB:TRFO_32404"/>
<dbReference type="Pfam" id="PF02259">
    <property type="entry name" value="FAT"/>
    <property type="match status" value="1"/>
</dbReference>
<dbReference type="SMART" id="SM01345">
    <property type="entry name" value="Rapamycin_bind"/>
    <property type="match status" value="1"/>
</dbReference>
<dbReference type="GO" id="GO:0031931">
    <property type="term" value="C:TORC1 complex"/>
    <property type="evidence" value="ECO:0007669"/>
    <property type="project" value="TreeGrafter"/>
</dbReference>
<dbReference type="GO" id="GO:0005524">
    <property type="term" value="F:ATP binding"/>
    <property type="evidence" value="ECO:0007669"/>
    <property type="project" value="UniProtKB-KW"/>
</dbReference>
<reference evidence="9" key="1">
    <citation type="submission" date="2016-10" db="EMBL/GenBank/DDBJ databases">
        <authorList>
            <person name="Benchimol M."/>
            <person name="Almeida L.G."/>
            <person name="Vasconcelos A.T."/>
            <person name="Perreira-Neves A."/>
            <person name="Rosa I.A."/>
            <person name="Tasca T."/>
            <person name="Bogo M.R."/>
            <person name="de Souza W."/>
        </authorList>
    </citation>
    <scope>NUCLEOTIDE SEQUENCE [LARGE SCALE GENOMIC DNA]</scope>
    <source>
        <strain evidence="9">K</strain>
    </source>
</reference>
<dbReference type="GO" id="GO:0031932">
    <property type="term" value="C:TORC2 complex"/>
    <property type="evidence" value="ECO:0007669"/>
    <property type="project" value="TreeGrafter"/>
</dbReference>
<keyword evidence="2" id="KW-0808">Transferase</keyword>
<evidence type="ECO:0000256" key="3">
    <source>
        <dbReference type="ARBA" id="ARBA00022741"/>
    </source>
</evidence>
<dbReference type="GO" id="GO:0004674">
    <property type="term" value="F:protein serine/threonine kinase activity"/>
    <property type="evidence" value="ECO:0007669"/>
    <property type="project" value="UniProtKB-EC"/>
</dbReference>
<keyword evidence="5" id="KW-0067">ATP-binding</keyword>
<dbReference type="SUPFAM" id="SSF56112">
    <property type="entry name" value="Protein kinase-like (PK-like)"/>
    <property type="match status" value="1"/>
</dbReference>
<evidence type="ECO:0000256" key="5">
    <source>
        <dbReference type="ARBA" id="ARBA00022840"/>
    </source>
</evidence>
<dbReference type="SMART" id="SM00146">
    <property type="entry name" value="PI3Kc"/>
    <property type="match status" value="1"/>
</dbReference>
<gene>
    <name evidence="9" type="ORF">TRFO_32404</name>
</gene>
<dbReference type="PROSITE" id="PS00916">
    <property type="entry name" value="PI3_4_KINASE_2"/>
    <property type="match status" value="1"/>
</dbReference>
<dbReference type="InterPro" id="IPR011009">
    <property type="entry name" value="Kinase-like_dom_sf"/>
</dbReference>
<feature type="compositionally biased region" description="Basic and acidic residues" evidence="6">
    <location>
        <begin position="166"/>
        <end position="181"/>
    </location>
</feature>
<dbReference type="OrthoDB" id="381190at2759"/>
<keyword evidence="10" id="KW-1185">Reference proteome</keyword>
<dbReference type="InterPro" id="IPR018936">
    <property type="entry name" value="PI3/4_kinase_CS"/>
</dbReference>
<keyword evidence="3" id="KW-0547">Nucleotide-binding</keyword>
<dbReference type="RefSeq" id="XP_068353978.1">
    <property type="nucleotide sequence ID" value="XM_068508480.1"/>
</dbReference>
<keyword evidence="4" id="KW-0418">Kinase</keyword>
<dbReference type="GO" id="GO:0005737">
    <property type="term" value="C:cytoplasm"/>
    <property type="evidence" value="ECO:0007669"/>
    <property type="project" value="TreeGrafter"/>
</dbReference>
<dbReference type="InterPro" id="IPR003152">
    <property type="entry name" value="FATC_dom"/>
</dbReference>
<evidence type="ECO:0000313" key="10">
    <source>
        <dbReference type="Proteomes" id="UP000179807"/>
    </source>
</evidence>
<dbReference type="Gene3D" id="1.10.1070.11">
    <property type="entry name" value="Phosphatidylinositol 3-/4-kinase, catalytic domain"/>
    <property type="match status" value="1"/>
</dbReference>
<dbReference type="EMBL" id="MLAK01000937">
    <property type="protein sequence ID" value="OHT00842.1"/>
    <property type="molecule type" value="Genomic_DNA"/>
</dbReference>
<name>A0A1J4JQ10_9EUKA</name>
<evidence type="ECO:0000313" key="9">
    <source>
        <dbReference type="EMBL" id="OHT00842.1"/>
    </source>
</evidence>
<dbReference type="Proteomes" id="UP000179807">
    <property type="component" value="Unassembled WGS sequence"/>
</dbReference>
<evidence type="ECO:0000256" key="6">
    <source>
        <dbReference type="SAM" id="MobiDB-lite"/>
    </source>
</evidence>
<organism evidence="9 10">
    <name type="scientific">Tritrichomonas foetus</name>
    <dbReference type="NCBI Taxonomy" id="1144522"/>
    <lineage>
        <taxon>Eukaryota</taxon>
        <taxon>Metamonada</taxon>
        <taxon>Parabasalia</taxon>
        <taxon>Tritrichomonadida</taxon>
        <taxon>Tritrichomonadidae</taxon>
        <taxon>Tritrichomonas</taxon>
    </lineage>
</organism>
<dbReference type="Pfam" id="PF02260">
    <property type="entry name" value="FATC"/>
    <property type="match status" value="1"/>
</dbReference>
<comment type="caution">
    <text evidence="9">The sequence shown here is derived from an EMBL/GenBank/DDBJ whole genome shotgun (WGS) entry which is preliminary data.</text>
</comment>
<dbReference type="InterPro" id="IPR003151">
    <property type="entry name" value="PIK-rel_kinase_FAT"/>
</dbReference>
<dbReference type="GO" id="GO:0031929">
    <property type="term" value="P:TOR signaling"/>
    <property type="evidence" value="ECO:0007669"/>
    <property type="project" value="TreeGrafter"/>
</dbReference>
<dbReference type="PROSITE" id="PS51190">
    <property type="entry name" value="FATC"/>
    <property type="match status" value="1"/>
</dbReference>
<dbReference type="PROSITE" id="PS50290">
    <property type="entry name" value="PI3_4_KINASE_3"/>
    <property type="match status" value="1"/>
</dbReference>
<evidence type="ECO:0000256" key="2">
    <source>
        <dbReference type="ARBA" id="ARBA00022679"/>
    </source>
</evidence>
<evidence type="ECO:0000256" key="1">
    <source>
        <dbReference type="ARBA" id="ARBA00012513"/>
    </source>
</evidence>
<dbReference type="SUPFAM" id="SSF48371">
    <property type="entry name" value="ARM repeat"/>
    <property type="match status" value="1"/>
</dbReference>
<evidence type="ECO:0000259" key="7">
    <source>
        <dbReference type="PROSITE" id="PS50290"/>
    </source>
</evidence>
<evidence type="ECO:0000256" key="4">
    <source>
        <dbReference type="ARBA" id="ARBA00022777"/>
    </source>
</evidence>
<dbReference type="InterPro" id="IPR000403">
    <property type="entry name" value="PI3/4_kinase_cat_dom"/>
</dbReference>
<dbReference type="GeneID" id="94843184"/>
<dbReference type="InterPro" id="IPR036940">
    <property type="entry name" value="PI3/4_kinase_cat_sf"/>
</dbReference>
<evidence type="ECO:0000259" key="8">
    <source>
        <dbReference type="PROSITE" id="PS51190"/>
    </source>
</evidence>
<dbReference type="EC" id="2.7.11.1" evidence="1"/>
<dbReference type="SMART" id="SM01343">
    <property type="entry name" value="FATC"/>
    <property type="match status" value="1"/>
</dbReference>
<feature type="domain" description="FATC" evidence="8">
    <location>
        <begin position="2524"/>
        <end position="2556"/>
    </location>
</feature>
<proteinExistence type="predicted"/>
<sequence>MKVNIDYVFSLLRPDALHDYKVWKGEYKRIIKILGPKLKIMNNEELFSLFEEWSKRVNPQENETLENFSIRMLFLTIHYYFTRSPILPAYLSIDPHYEDNSIYSNRVVMKTISLLCESAHDIEFIFSHPLKYLNEWFQNINSTTDNSTTTNKNIINNYETTSIEQSSEKNRNKNDKKKLEPTNEVSKQLNSYDQVKPMDDQSMWPNISFAMKYTRKFLPDKVVALGYQYWPTCFNIAVNSVGEVQDAMIKTLLSNTAYEGNDIYNTDILNDLKRRTEGFEIKFPTQIYALSIMFGCHLQIDNWNILNVIKRIANSWEQFYEIDNEGKIFEICTKKDLSKSIFGFTNFITRADFYDFDINSFFRFMLRHPTKTIKNYIEKYYKFLDTSIIQQYLLSDTNIFDGTDICIYEILESVFRYLPNFQIAPLKVLHFCKSYINCLKMHPELLTQEIIENAFELFNSKTENENILYLIIKCHSDHFPQITHEEFERYKLSSNFKIKKLFLETFEWISDPDLRNDKIISYMISEPNHKLRYKAMKYIIVTTRLSHNQLFSSFINDHSTKIRKKVFTMLAVMGDLNPLYQYPISLQYFESIISALTITSDLKYTNKMSKLTLAFATHCSHCQTCSSRYANRIIESVISVLNYEFSVSKDLIDNSQNEESDHQLEIDSASSSLSSSAIFFDEKFSYGSSKYSFRQDSDKPSSNSSTGILPQHTSHSSFCSNTQSNSTHYPNSFTKFSTKKISLKEQITKSFDEPLLLKRGILFINILTSMGHLCEPYLNKILNIYYSALCKVRVESFLHDIILSLKNLCVKINGGLNLSILYPRLQIPLLKRFNLTRNITLKKAILQLIGSSFDSIYKKVSMSRNDEEFYDISQSIYVDAILSKMLNQNFDCHWWDLKILGAIFEFDSEKSKRYALDSTKKIIQIMTNIQTKQPNLLFRCLTHILNKCSIEVLPIIHELANLISLWIDDFHCVKMMALLVNRMPSDYYSMIHDLYFKILKRFSFFGEKYFKWATRYITFSISSFKCPIDFYLDTLSTININDYLPEEVMKSFEYLCQNIDVVLYISNILQIALSINETVDKSNLFASLSKFQKFHYNFVNFNQTVEERIGNNHEVDVKLVKYSNNIQSFLPKYEKPDEFFNNIKIDKDFTVHLIDYSFKNSPIPFFRVFSEMIQNFTHLIHRLFPVVFLSIWETCTDVEKDRFTKMVNQTIEKGLADTKLLELVEFLDSHNCRLDIDYLKAAANPNIPLHYALVLFHRINILQNEFIRRTPNEYIPTLFFINQKLNLIDCSSAIFQKYKSSVTPLFAANYNHYLGNWSEALELYDQCENPPLSKKLGCLFRLRRYDEILDYYDELLKVEDSKEKRASLSLFLWVFSMRRENYKIEKILTSMKFLKKGNVLYPLIIYCIQTNQFDIAENFVNVAFKTLYNFDFKCSDKIKMNRKLTKLQLLCEISEVIDIKKGRESSTYNDISELWMSRVKHFERKELMWERMIMIRSLVRPINSNHSFYLPTIIELRKSGHFDIIHHYFDVILKRNNNVGFIIENFKILWAEGKLKAAFYGISTACNCAIVSNIAEYVYLCTIKKIYLPSIALYQNTEFSNKSLKDYIKDYFNASSFENAMKYFDDKSLPEQQEIFSHLVLKFPALFFKIFQQHSFFESYFPKICELAGKFSSFYDTKTSYHFYNASILLDGNRVSQWKGWALANLALFFDSKDKFAKEIEYVSPFSISMSSEKEGNENLYNSASSNEAQCNSQEAMKNIDDSMMKSNIYFVPSSYDQNANKGSKFIQKTLSDPLCQNLNDYKTHSDTSKASSVITNGSICDDSSESFVFQQCFPMTSSLQSNKSEDKASLYKGNVKENIDIMMDASKIMLSGEASRIGKEIITTHCSKIESLPLNEKYQKIINHRREILSKCVPEDNPKLYAINLIKACLKIVDMDENSSYEFLVQLFFAIFAFPDQNTLPTDIIESVSNICPSLLVEMIPQISSHFLENPFNSKSINNKNVNKELNDDNFLSGGLLSGLIETLLLSASLEDFQAVYFSVNLYSKGGNVFAKDLLNKIINIEADKALSIYEKNKVVNYQNLNLYNDLIDGESFEQKRLKHAEECELFDSGMVKASQTIFERWKIALEIASQDPNQDEILQKLFTEVKNPSNELDELFARSFDSYIAKTEHLFNIHTIDSLNAMWSHFNQLHIKLQSVLNRLTNVLLQKSSAEISNYYFSQMRIPGSNNEYMYTIEDSLEVLGTQQRPRSVNIVTKSGQKLKFLLKANEDLRVDGRIIQFFTLMNVFLRKAFKRTNLEITCYSIIPLRKDCGLIRFVSNSVSFLQLVTEAREREKVCPTIESFLDKEFSNQMFIKMNSLQKYEFFEYVFENRNASELFDSFFIHSKNSVDCFNKVQTFTKSTALMSIIGHIIGLGDRHPSNILIDISCGKSIHIDFGDIFEVAQKRRDFPEKVPFRLTRMFKNSIEGAKTSGLFEKTCVSVIKLIRKKRSSLAAQLTVFLKESQNRKGPIIRVMQKLSGQEFGKQLTPEEEASKLIEIASDPKNYCRHYPGWCPFW</sequence>
<feature type="compositionally biased region" description="Polar residues" evidence="6">
    <location>
        <begin position="700"/>
        <end position="727"/>
    </location>
</feature>
<protein>
    <recommendedName>
        <fullName evidence="1">non-specific serine/threonine protein kinase</fullName>
        <ecNumber evidence="1">2.7.11.1</ecNumber>
    </recommendedName>
</protein>
<dbReference type="Gene3D" id="3.30.1010.10">
    <property type="entry name" value="Phosphatidylinositol 3-kinase Catalytic Subunit, Chain A, domain 4"/>
    <property type="match status" value="1"/>
</dbReference>
<dbReference type="Pfam" id="PF00454">
    <property type="entry name" value="PI3_PI4_kinase"/>
    <property type="match status" value="1"/>
</dbReference>
<dbReference type="GO" id="GO:0016242">
    <property type="term" value="P:negative regulation of macroautophagy"/>
    <property type="evidence" value="ECO:0007669"/>
    <property type="project" value="TreeGrafter"/>
</dbReference>
<dbReference type="PANTHER" id="PTHR11139">
    <property type="entry name" value="ATAXIA TELANGIECTASIA MUTATED ATM -RELATED"/>
    <property type="match status" value="1"/>
</dbReference>